<name>X1ILF6_9ZZZZ</name>
<proteinExistence type="predicted"/>
<evidence type="ECO:0000313" key="1">
    <source>
        <dbReference type="EMBL" id="GAH70075.1"/>
    </source>
</evidence>
<organism evidence="1">
    <name type="scientific">marine sediment metagenome</name>
    <dbReference type="NCBI Taxonomy" id="412755"/>
    <lineage>
        <taxon>unclassified sequences</taxon>
        <taxon>metagenomes</taxon>
        <taxon>ecological metagenomes</taxon>
    </lineage>
</organism>
<protein>
    <submittedName>
        <fullName evidence="1">Uncharacterized protein</fullName>
    </submittedName>
</protein>
<gene>
    <name evidence="1" type="ORF">S03H2_49141</name>
</gene>
<dbReference type="AlphaFoldDB" id="X1ILF6"/>
<dbReference type="EMBL" id="BARU01031036">
    <property type="protein sequence ID" value="GAH70075.1"/>
    <property type="molecule type" value="Genomic_DNA"/>
</dbReference>
<comment type="caution">
    <text evidence="1">The sequence shown here is derived from an EMBL/GenBank/DDBJ whole genome shotgun (WGS) entry which is preliminary data.</text>
</comment>
<sequence length="85" mass="10377">MDKLTNLKEVKRYWCSECEHFHIRKYKYIINEFGKRIKTKNTPFFNHKEFAFKLTSTEIFNMKFQKSTEKYSIKAHKKTSGSMKQ</sequence>
<accession>X1ILF6</accession>
<reference evidence="1" key="1">
    <citation type="journal article" date="2014" name="Front. Microbiol.">
        <title>High frequency of phylogenetically diverse reductive dehalogenase-homologous genes in deep subseafloor sedimentary metagenomes.</title>
        <authorList>
            <person name="Kawai M."/>
            <person name="Futagami T."/>
            <person name="Toyoda A."/>
            <person name="Takaki Y."/>
            <person name="Nishi S."/>
            <person name="Hori S."/>
            <person name="Arai W."/>
            <person name="Tsubouchi T."/>
            <person name="Morono Y."/>
            <person name="Uchiyama I."/>
            <person name="Ito T."/>
            <person name="Fujiyama A."/>
            <person name="Inagaki F."/>
            <person name="Takami H."/>
        </authorList>
    </citation>
    <scope>NUCLEOTIDE SEQUENCE</scope>
    <source>
        <strain evidence="1">Expedition CK06-06</strain>
    </source>
</reference>